<organism evidence="1 2">
    <name type="scientific">Desulfosarcina widdelii</name>
    <dbReference type="NCBI Taxonomy" id="947919"/>
    <lineage>
        <taxon>Bacteria</taxon>
        <taxon>Pseudomonadati</taxon>
        <taxon>Thermodesulfobacteriota</taxon>
        <taxon>Desulfobacteria</taxon>
        <taxon>Desulfobacterales</taxon>
        <taxon>Desulfosarcinaceae</taxon>
        <taxon>Desulfosarcina</taxon>
    </lineage>
</organism>
<evidence type="ECO:0000313" key="2">
    <source>
        <dbReference type="Proteomes" id="UP000427769"/>
    </source>
</evidence>
<protein>
    <submittedName>
        <fullName evidence="1">Uncharacterized protein</fullName>
    </submittedName>
</protein>
<dbReference type="KEGG" id="dwd:DSCW_60210"/>
<name>A0A5K7ZK18_9BACT</name>
<dbReference type="RefSeq" id="WP_155307220.1">
    <property type="nucleotide sequence ID" value="NZ_AP021875.1"/>
</dbReference>
<dbReference type="EMBL" id="AP021875">
    <property type="protein sequence ID" value="BBO78604.1"/>
    <property type="molecule type" value="Genomic_DNA"/>
</dbReference>
<evidence type="ECO:0000313" key="1">
    <source>
        <dbReference type="EMBL" id="BBO78604.1"/>
    </source>
</evidence>
<dbReference type="Proteomes" id="UP000427769">
    <property type="component" value="Chromosome"/>
</dbReference>
<dbReference type="AlphaFoldDB" id="A0A5K7ZK18"/>
<proteinExistence type="predicted"/>
<sequence length="107" mass="11876">MIEIINICPVCRTTSVFRFRKEDADVFDDAPWNVPCGECQAKLEDRIKSIDGANANRIYVNLLFGCQTGCEGCLDMARHLVGVPESAMSTQCRRFHLPTLPPMKAAG</sequence>
<accession>A0A5K7ZK18</accession>
<gene>
    <name evidence="1" type="ORF">DSCW_60210</name>
</gene>
<reference evidence="1 2" key="1">
    <citation type="submission" date="2019-11" db="EMBL/GenBank/DDBJ databases">
        <title>Comparative genomics of hydrocarbon-degrading Desulfosarcina strains.</title>
        <authorList>
            <person name="Watanabe M."/>
            <person name="Kojima H."/>
            <person name="Fukui M."/>
        </authorList>
    </citation>
    <scope>NUCLEOTIDE SEQUENCE [LARGE SCALE GENOMIC DNA]</scope>
    <source>
        <strain evidence="1 2">PP31</strain>
    </source>
</reference>
<keyword evidence="2" id="KW-1185">Reference proteome</keyword>